<dbReference type="Proteomes" id="UP001162480">
    <property type="component" value="Chromosome 5"/>
</dbReference>
<sequence length="127" mass="14832">MNSVKNETMRKEEVKATATLVYQKITTAYDILKHDEHRNDSSYMVAHPEEYYLDYFYFYRTLVPKVDVEIVIAVTVSVASVIQYLNAWEETATLISHSMKVAYNGTFELSIRVTRIKVFVRVFDFVS</sequence>
<evidence type="ECO:0000256" key="3">
    <source>
        <dbReference type="ARBA" id="ARBA00022989"/>
    </source>
</evidence>
<reference evidence="6" key="1">
    <citation type="submission" date="2023-08" db="EMBL/GenBank/DDBJ databases">
        <authorList>
            <person name="Alioto T."/>
            <person name="Alioto T."/>
            <person name="Gomez Garrido J."/>
        </authorList>
    </citation>
    <scope>NUCLEOTIDE SEQUENCE</scope>
</reference>
<evidence type="ECO:0000256" key="5">
    <source>
        <dbReference type="ARBA" id="ARBA00023186"/>
    </source>
</evidence>
<dbReference type="GO" id="GO:0006457">
    <property type="term" value="P:protein folding"/>
    <property type="evidence" value="ECO:0007669"/>
    <property type="project" value="InterPro"/>
</dbReference>
<keyword evidence="4" id="KW-0472">Membrane</keyword>
<proteinExistence type="predicted"/>
<evidence type="ECO:0000313" key="7">
    <source>
        <dbReference type="Proteomes" id="UP001162480"/>
    </source>
</evidence>
<keyword evidence="7" id="KW-1185">Reference proteome</keyword>
<organism evidence="6 7">
    <name type="scientific">Octopus vulgaris</name>
    <name type="common">Common octopus</name>
    <dbReference type="NCBI Taxonomy" id="6645"/>
    <lineage>
        <taxon>Eukaryota</taxon>
        <taxon>Metazoa</taxon>
        <taxon>Spiralia</taxon>
        <taxon>Lophotrochozoa</taxon>
        <taxon>Mollusca</taxon>
        <taxon>Cephalopoda</taxon>
        <taxon>Coleoidea</taxon>
        <taxon>Octopodiformes</taxon>
        <taxon>Octopoda</taxon>
        <taxon>Incirrata</taxon>
        <taxon>Octopodidae</taxon>
        <taxon>Octopus</taxon>
    </lineage>
</organism>
<protein>
    <submittedName>
        <fullName evidence="6">Uncharacterized protein</fullName>
    </submittedName>
</protein>
<comment type="subcellular location">
    <subcellularLocation>
        <location evidence="1">Membrane</location>
    </subcellularLocation>
</comment>
<dbReference type="PANTHER" id="PTHR44176:SF1">
    <property type="entry name" value="DNAJ HOMOLOG SUBFAMILY C MEMBER 25"/>
    <property type="match status" value="1"/>
</dbReference>
<name>A0AA36AW85_OCTVU</name>
<dbReference type="AlphaFoldDB" id="A0AA36AW85"/>
<evidence type="ECO:0000256" key="2">
    <source>
        <dbReference type="ARBA" id="ARBA00022692"/>
    </source>
</evidence>
<keyword evidence="5" id="KW-0143">Chaperone</keyword>
<keyword evidence="2" id="KW-0812">Transmembrane</keyword>
<evidence type="ECO:0000256" key="1">
    <source>
        <dbReference type="ARBA" id="ARBA00004370"/>
    </source>
</evidence>
<gene>
    <name evidence="6" type="ORF">OCTVUL_1B020896</name>
</gene>
<dbReference type="GO" id="GO:0005789">
    <property type="term" value="C:endoplasmic reticulum membrane"/>
    <property type="evidence" value="ECO:0007669"/>
    <property type="project" value="TreeGrafter"/>
</dbReference>
<dbReference type="EMBL" id="OX597818">
    <property type="protein sequence ID" value="CAI9723468.1"/>
    <property type="molecule type" value="Genomic_DNA"/>
</dbReference>
<dbReference type="PANTHER" id="PTHR44176">
    <property type="entry name" value="DNAJ HOMOLOG SUBFAMILY C MEMBER 25"/>
    <property type="match status" value="1"/>
</dbReference>
<dbReference type="InterPro" id="IPR044632">
    <property type="entry name" value="DNAJC25-like"/>
</dbReference>
<accession>A0AA36AW85</accession>
<evidence type="ECO:0000313" key="6">
    <source>
        <dbReference type="EMBL" id="CAI9723468.1"/>
    </source>
</evidence>
<evidence type="ECO:0000256" key="4">
    <source>
        <dbReference type="ARBA" id="ARBA00023136"/>
    </source>
</evidence>
<keyword evidence="3" id="KW-1133">Transmembrane helix</keyword>